<protein>
    <submittedName>
        <fullName evidence="1">Uncharacterized protein</fullName>
    </submittedName>
</protein>
<comment type="caution">
    <text evidence="1">The sequence shown here is derived from an EMBL/GenBank/DDBJ whole genome shotgun (WGS) entry which is preliminary data.</text>
</comment>
<dbReference type="Proteomes" id="UP000192247">
    <property type="component" value="Unassembled WGS sequence"/>
</dbReference>
<sequence>MRRKRRRRIWPCDLSEEVELPLWNQREQPPNELLITHSITKPVDLMARPPPPSFTIYTYCAVLPAVLRDEFIMRAACVKWQLHTDLRCYWGAPPLGVVEFVHNSYSSHYDVLLRNSPVFPKVPRSDGNGLRGSRRALPPVEKNSANTLLSGQATLSDKPQKLPDCSDSSGSLYISGCMTGSLSPHWFLSTLLFSPDPSP</sequence>
<evidence type="ECO:0000313" key="2">
    <source>
        <dbReference type="Proteomes" id="UP000192247"/>
    </source>
</evidence>
<accession>A0A1V9XWS4</accession>
<keyword evidence="2" id="KW-1185">Reference proteome</keyword>
<evidence type="ECO:0000313" key="1">
    <source>
        <dbReference type="EMBL" id="OQR77882.1"/>
    </source>
</evidence>
<dbReference type="EMBL" id="MNPL01002933">
    <property type="protein sequence ID" value="OQR77882.1"/>
    <property type="molecule type" value="Genomic_DNA"/>
</dbReference>
<reference evidence="1 2" key="1">
    <citation type="journal article" date="2017" name="Gigascience">
        <title>Draft genome of the honey bee ectoparasitic mite, Tropilaelaps mercedesae, is shaped by the parasitic life history.</title>
        <authorList>
            <person name="Dong X."/>
            <person name="Armstrong S.D."/>
            <person name="Xia D."/>
            <person name="Makepeace B.L."/>
            <person name="Darby A.C."/>
            <person name="Kadowaki T."/>
        </authorList>
    </citation>
    <scope>NUCLEOTIDE SEQUENCE [LARGE SCALE GENOMIC DNA]</scope>
    <source>
        <strain evidence="1">Wuxi-XJTLU</strain>
    </source>
</reference>
<dbReference type="AlphaFoldDB" id="A0A1V9XWS4"/>
<organism evidence="1 2">
    <name type="scientific">Tropilaelaps mercedesae</name>
    <dbReference type="NCBI Taxonomy" id="418985"/>
    <lineage>
        <taxon>Eukaryota</taxon>
        <taxon>Metazoa</taxon>
        <taxon>Ecdysozoa</taxon>
        <taxon>Arthropoda</taxon>
        <taxon>Chelicerata</taxon>
        <taxon>Arachnida</taxon>
        <taxon>Acari</taxon>
        <taxon>Parasitiformes</taxon>
        <taxon>Mesostigmata</taxon>
        <taxon>Gamasina</taxon>
        <taxon>Dermanyssoidea</taxon>
        <taxon>Laelapidae</taxon>
        <taxon>Tropilaelaps</taxon>
    </lineage>
</organism>
<dbReference type="InParanoid" id="A0A1V9XWS4"/>
<proteinExistence type="predicted"/>
<gene>
    <name evidence="1" type="ORF">BIW11_02838</name>
</gene>
<name>A0A1V9XWS4_9ACAR</name>